<dbReference type="Proteomes" id="UP000826271">
    <property type="component" value="Unassembled WGS sequence"/>
</dbReference>
<proteinExistence type="predicted"/>
<sequence>MANGTRIVELRKDVDGLKTNVEGLRSSSERTEKVIEELRNLVIDLHANRQPNLHTTGQGQGNSGEGGGESHNLRGQGGWQGGYHVPTKCSRVEFPKFWGEDLRGWVYRCEQFFEVDETPSDAKVKLAAVHLEGKALQWHQIFMKSRLTRELPSWREYVKALSDRFGVLLYDDPMAELANLKQTGSIQDYLDKFDELMNCVDLSENYAISCFLGGVKSEIATPGQVLSQPIKPNISTNKPPYSSTLPHKSYPNVSTHSTSQMSKPNYHNNRSSAPIIFSKRLSPQKMDEKRSKGLCFWCDEKFTREHVCSKRKQLFIMELPEDYSECGEGDVLLNEDPVDGGDPGQVE</sequence>
<evidence type="ECO:0000259" key="3">
    <source>
        <dbReference type="Pfam" id="PF03732"/>
    </source>
</evidence>
<feature type="domain" description="Retrotransposon gag" evidence="3">
    <location>
        <begin position="125"/>
        <end position="216"/>
    </location>
</feature>
<evidence type="ECO:0000313" key="5">
    <source>
        <dbReference type="Proteomes" id="UP000826271"/>
    </source>
</evidence>
<feature type="coiled-coil region" evidence="1">
    <location>
        <begin position="7"/>
        <end position="41"/>
    </location>
</feature>
<evidence type="ECO:0000256" key="2">
    <source>
        <dbReference type="SAM" id="MobiDB-lite"/>
    </source>
</evidence>
<feature type="compositionally biased region" description="Gly residues" evidence="2">
    <location>
        <begin position="58"/>
        <end position="79"/>
    </location>
</feature>
<evidence type="ECO:0000256" key="1">
    <source>
        <dbReference type="SAM" id="Coils"/>
    </source>
</evidence>
<keyword evidence="1" id="KW-0175">Coiled coil</keyword>
<reference evidence="4" key="1">
    <citation type="submission" date="2019-10" db="EMBL/GenBank/DDBJ databases">
        <authorList>
            <person name="Zhang R."/>
            <person name="Pan Y."/>
            <person name="Wang J."/>
            <person name="Ma R."/>
            <person name="Yu S."/>
        </authorList>
    </citation>
    <scope>NUCLEOTIDE SEQUENCE</scope>
    <source>
        <strain evidence="4">LA-IB0</strain>
        <tissue evidence="4">Leaf</tissue>
    </source>
</reference>
<organism evidence="4 5">
    <name type="scientific">Buddleja alternifolia</name>
    <dbReference type="NCBI Taxonomy" id="168488"/>
    <lineage>
        <taxon>Eukaryota</taxon>
        <taxon>Viridiplantae</taxon>
        <taxon>Streptophyta</taxon>
        <taxon>Embryophyta</taxon>
        <taxon>Tracheophyta</taxon>
        <taxon>Spermatophyta</taxon>
        <taxon>Magnoliopsida</taxon>
        <taxon>eudicotyledons</taxon>
        <taxon>Gunneridae</taxon>
        <taxon>Pentapetalae</taxon>
        <taxon>asterids</taxon>
        <taxon>lamiids</taxon>
        <taxon>Lamiales</taxon>
        <taxon>Scrophulariaceae</taxon>
        <taxon>Buddlejeae</taxon>
        <taxon>Buddleja</taxon>
    </lineage>
</organism>
<dbReference type="Pfam" id="PF03732">
    <property type="entry name" value="Retrotrans_gag"/>
    <property type="match status" value="1"/>
</dbReference>
<dbReference type="EMBL" id="WHWC01000015">
    <property type="protein sequence ID" value="KAG8369325.1"/>
    <property type="molecule type" value="Genomic_DNA"/>
</dbReference>
<feature type="region of interest" description="Disordered" evidence="2">
    <location>
        <begin position="49"/>
        <end position="79"/>
    </location>
</feature>
<accession>A0AAV6WQP1</accession>
<dbReference type="InterPro" id="IPR005162">
    <property type="entry name" value="Retrotrans_gag_dom"/>
</dbReference>
<comment type="caution">
    <text evidence="4">The sequence shown here is derived from an EMBL/GenBank/DDBJ whole genome shotgun (WGS) entry which is preliminary data.</text>
</comment>
<dbReference type="AlphaFoldDB" id="A0AAV6WQP1"/>
<name>A0AAV6WQP1_9LAMI</name>
<keyword evidence="5" id="KW-1185">Reference proteome</keyword>
<feature type="region of interest" description="Disordered" evidence="2">
    <location>
        <begin position="327"/>
        <end position="347"/>
    </location>
</feature>
<evidence type="ECO:0000313" key="4">
    <source>
        <dbReference type="EMBL" id="KAG8369325.1"/>
    </source>
</evidence>
<gene>
    <name evidence="4" type="ORF">BUALT_Bualt15G0139500</name>
</gene>
<protein>
    <recommendedName>
        <fullName evidence="3">Retrotransposon gag domain-containing protein</fullName>
    </recommendedName>
</protein>